<gene>
    <name evidence="7" type="ORF">CP963_05925</name>
</gene>
<evidence type="ECO:0000256" key="5">
    <source>
        <dbReference type="ARBA" id="ARBA00022989"/>
    </source>
</evidence>
<keyword evidence="8" id="KW-1185">Reference proteome</keyword>
<dbReference type="Proteomes" id="UP000290378">
    <property type="component" value="Unassembled WGS sequence"/>
</dbReference>
<name>A0A6M8NGC7_9BACT</name>
<accession>A0A6M8NGC7</accession>
<comment type="similarity">
    <text evidence="2">Belongs to the DoxX family.</text>
</comment>
<keyword evidence="4" id="KW-0812">Transmembrane</keyword>
<dbReference type="RefSeq" id="WP_129013315.1">
    <property type="nucleotide sequence ID" value="NZ_CBCSEI010000007.1"/>
</dbReference>
<dbReference type="InterPro" id="IPR032808">
    <property type="entry name" value="DoxX"/>
</dbReference>
<dbReference type="GO" id="GO:0005886">
    <property type="term" value="C:plasma membrane"/>
    <property type="evidence" value="ECO:0007669"/>
    <property type="project" value="UniProtKB-SubCell"/>
</dbReference>
<dbReference type="InterPro" id="IPR051907">
    <property type="entry name" value="DoxX-like_oxidoreductase"/>
</dbReference>
<dbReference type="Pfam" id="PF07681">
    <property type="entry name" value="DoxX"/>
    <property type="match status" value="1"/>
</dbReference>
<evidence type="ECO:0000313" key="8">
    <source>
        <dbReference type="Proteomes" id="UP000290378"/>
    </source>
</evidence>
<evidence type="ECO:0000256" key="3">
    <source>
        <dbReference type="ARBA" id="ARBA00022475"/>
    </source>
</evidence>
<keyword evidence="5" id="KW-1133">Transmembrane helix</keyword>
<evidence type="ECO:0000256" key="2">
    <source>
        <dbReference type="ARBA" id="ARBA00006679"/>
    </source>
</evidence>
<dbReference type="AlphaFoldDB" id="A0A6M8NGC7"/>
<evidence type="ECO:0000256" key="4">
    <source>
        <dbReference type="ARBA" id="ARBA00022692"/>
    </source>
</evidence>
<organism evidence="7 8">
    <name type="scientific">Arcobacter cloacae</name>
    <dbReference type="NCBI Taxonomy" id="1054034"/>
    <lineage>
        <taxon>Bacteria</taxon>
        <taxon>Pseudomonadati</taxon>
        <taxon>Campylobacterota</taxon>
        <taxon>Epsilonproteobacteria</taxon>
        <taxon>Campylobacterales</taxon>
        <taxon>Arcobacteraceae</taxon>
        <taxon>Arcobacter</taxon>
    </lineage>
</organism>
<sequence>MRNFEYLLSRILNEDIGKLILRVSIATLMLFHGYHKLINGIAGIKGLVVKAGLPEFVAYGVYLGEIVFPILIIIGLYTRVSSFFFALTMVFAIFLAHGNDLFTLGKTGGPVIELALIYLLTSISLMFIGAGRFSFDGRNRRK</sequence>
<proteinExistence type="inferred from homology"/>
<evidence type="ECO:0000256" key="1">
    <source>
        <dbReference type="ARBA" id="ARBA00004651"/>
    </source>
</evidence>
<reference evidence="7 8" key="1">
    <citation type="submission" date="2017-09" db="EMBL/GenBank/DDBJ databases">
        <title>Genomics of the genus Arcobacter.</title>
        <authorList>
            <person name="Perez-Cataluna A."/>
            <person name="Figueras M.J."/>
            <person name="Salas-Masso N."/>
        </authorList>
    </citation>
    <scope>NUCLEOTIDE SEQUENCE [LARGE SCALE GENOMIC DNA]</scope>
    <source>
        <strain evidence="7 8">CECT 7834</strain>
    </source>
</reference>
<evidence type="ECO:0000256" key="6">
    <source>
        <dbReference type="ARBA" id="ARBA00023136"/>
    </source>
</evidence>
<keyword evidence="6" id="KW-0472">Membrane</keyword>
<comment type="caution">
    <text evidence="7">The sequence shown here is derived from an EMBL/GenBank/DDBJ whole genome shotgun (WGS) entry which is preliminary data.</text>
</comment>
<protein>
    <submittedName>
        <fullName evidence="7">GntR family transcriptional regulator</fullName>
    </submittedName>
</protein>
<dbReference type="PANTHER" id="PTHR33452">
    <property type="entry name" value="OXIDOREDUCTASE CATD-RELATED"/>
    <property type="match status" value="1"/>
</dbReference>
<comment type="subcellular location">
    <subcellularLocation>
        <location evidence="1">Cell membrane</location>
        <topology evidence="1">Multi-pass membrane protein</topology>
    </subcellularLocation>
</comment>
<evidence type="ECO:0000313" key="7">
    <source>
        <dbReference type="EMBL" id="RXI41643.1"/>
    </source>
</evidence>
<dbReference type="PANTHER" id="PTHR33452:SF1">
    <property type="entry name" value="INNER MEMBRANE PROTEIN YPHA-RELATED"/>
    <property type="match status" value="1"/>
</dbReference>
<keyword evidence="3" id="KW-1003">Cell membrane</keyword>
<dbReference type="EMBL" id="NXII01000006">
    <property type="protein sequence ID" value="RXI41643.1"/>
    <property type="molecule type" value="Genomic_DNA"/>
</dbReference>